<dbReference type="GO" id="GO:0006364">
    <property type="term" value="P:rRNA processing"/>
    <property type="evidence" value="ECO:0007669"/>
    <property type="project" value="UniProtKB-KW"/>
</dbReference>
<dbReference type="Pfam" id="PF01138">
    <property type="entry name" value="RNase_PH"/>
    <property type="match status" value="1"/>
</dbReference>
<dbReference type="FunCoup" id="T1G762">
    <property type="interactions" value="540"/>
</dbReference>
<evidence type="ECO:0000256" key="1">
    <source>
        <dbReference type="ARBA" id="ARBA00004123"/>
    </source>
</evidence>
<protein>
    <recommendedName>
        <fullName evidence="6">Exoribonuclease phosphorolytic domain-containing protein</fullName>
    </recommendedName>
</protein>
<evidence type="ECO:0000256" key="2">
    <source>
        <dbReference type="ARBA" id="ARBA00006678"/>
    </source>
</evidence>
<keyword evidence="3" id="KW-0698">rRNA processing</keyword>
<dbReference type="GO" id="GO:0003723">
    <property type="term" value="F:RNA binding"/>
    <property type="evidence" value="ECO:0000318"/>
    <property type="project" value="GO_Central"/>
</dbReference>
<dbReference type="SUPFAM" id="SSF54211">
    <property type="entry name" value="Ribosomal protein S5 domain 2-like"/>
    <property type="match status" value="1"/>
</dbReference>
<dbReference type="GO" id="GO:0005730">
    <property type="term" value="C:nucleolus"/>
    <property type="evidence" value="ECO:0000318"/>
    <property type="project" value="GO_Central"/>
</dbReference>
<dbReference type="eggNOG" id="KOG1069">
    <property type="taxonomic scope" value="Eukaryota"/>
</dbReference>
<dbReference type="Proteomes" id="UP000015101">
    <property type="component" value="Unassembled WGS sequence"/>
</dbReference>
<dbReference type="InterPro" id="IPR050080">
    <property type="entry name" value="RNase_PH"/>
</dbReference>
<organism evidence="8 9">
    <name type="scientific">Helobdella robusta</name>
    <name type="common">Californian leech</name>
    <dbReference type="NCBI Taxonomy" id="6412"/>
    <lineage>
        <taxon>Eukaryota</taxon>
        <taxon>Metazoa</taxon>
        <taxon>Spiralia</taxon>
        <taxon>Lophotrochozoa</taxon>
        <taxon>Annelida</taxon>
        <taxon>Clitellata</taxon>
        <taxon>Hirudinea</taxon>
        <taxon>Rhynchobdellida</taxon>
        <taxon>Glossiphoniidae</taxon>
        <taxon>Helobdella</taxon>
    </lineage>
</organism>
<gene>
    <name evidence="8" type="primary">20216909</name>
    <name evidence="7" type="ORF">HELRODRAFT_88777</name>
</gene>
<sequence length="211" mass="23607">MLEIRKSSCRLAFLSKSDGSVKLKHGQTSVVAAVNGPLDVKIIKEQVDKMNVDIIFKYKTESKAKNQRTMEKLIQQICECSVLVKNFPRTNLTIALQELEDDGSLLACCINATCLALLDACIPMKQLFAAVSVCFNKVDDTITIDPTLSQESQYPGVTFVFNNGKFNVIAMHSNSFLSKEVLNKSLLQAREHAKLMFDSYRDLIKQSHQIV</sequence>
<dbReference type="KEGG" id="hro:HELRODRAFT_88777"/>
<dbReference type="GeneID" id="20216909"/>
<proteinExistence type="inferred from homology"/>
<dbReference type="SUPFAM" id="SSF55666">
    <property type="entry name" value="Ribonuclease PH domain 2-like"/>
    <property type="match status" value="1"/>
</dbReference>
<accession>T1G762</accession>
<evidence type="ECO:0000313" key="7">
    <source>
        <dbReference type="EMBL" id="ESN93464.1"/>
    </source>
</evidence>
<dbReference type="CTD" id="20216909"/>
<evidence type="ECO:0000313" key="8">
    <source>
        <dbReference type="EnsemblMetazoa" id="HelroP88777"/>
    </source>
</evidence>
<keyword evidence="9" id="KW-1185">Reference proteome</keyword>
<comment type="similarity">
    <text evidence="2">Belongs to the RNase PH family.</text>
</comment>
<dbReference type="RefSeq" id="XP_009028437.1">
    <property type="nucleotide sequence ID" value="XM_009030189.1"/>
</dbReference>
<dbReference type="Gene3D" id="3.30.230.70">
    <property type="entry name" value="GHMP Kinase, N-terminal domain"/>
    <property type="match status" value="1"/>
</dbReference>
<dbReference type="CDD" id="cd11372">
    <property type="entry name" value="RNase_PH_RRP46"/>
    <property type="match status" value="1"/>
</dbReference>
<evidence type="ECO:0000256" key="4">
    <source>
        <dbReference type="ARBA" id="ARBA00022835"/>
    </source>
</evidence>
<dbReference type="OMA" id="SYKCPAT"/>
<dbReference type="InterPro" id="IPR001247">
    <property type="entry name" value="ExoRNase_PH_dom1"/>
</dbReference>
<dbReference type="InterPro" id="IPR036345">
    <property type="entry name" value="ExoRNase_PH_dom2_sf"/>
</dbReference>
<reference evidence="7 9" key="2">
    <citation type="journal article" date="2013" name="Nature">
        <title>Insights into bilaterian evolution from three spiralian genomes.</title>
        <authorList>
            <person name="Simakov O."/>
            <person name="Marletaz F."/>
            <person name="Cho S.J."/>
            <person name="Edsinger-Gonzales E."/>
            <person name="Havlak P."/>
            <person name="Hellsten U."/>
            <person name="Kuo D.H."/>
            <person name="Larsson T."/>
            <person name="Lv J."/>
            <person name="Arendt D."/>
            <person name="Savage R."/>
            <person name="Osoegawa K."/>
            <person name="de Jong P."/>
            <person name="Grimwood J."/>
            <person name="Chapman J.A."/>
            <person name="Shapiro H."/>
            <person name="Aerts A."/>
            <person name="Otillar R.P."/>
            <person name="Terry A.Y."/>
            <person name="Boore J.L."/>
            <person name="Grigoriev I.V."/>
            <person name="Lindberg D.R."/>
            <person name="Seaver E.C."/>
            <person name="Weisblat D.A."/>
            <person name="Putnam N.H."/>
            <person name="Rokhsar D.S."/>
        </authorList>
    </citation>
    <scope>NUCLEOTIDE SEQUENCE</scope>
</reference>
<dbReference type="GO" id="GO:0071028">
    <property type="term" value="P:nuclear mRNA surveillance"/>
    <property type="evidence" value="ECO:0000318"/>
    <property type="project" value="GO_Central"/>
</dbReference>
<dbReference type="AlphaFoldDB" id="T1G762"/>
<dbReference type="GO" id="GO:0071051">
    <property type="term" value="P:poly(A)-dependent snoRNA 3'-end processing"/>
    <property type="evidence" value="ECO:0000318"/>
    <property type="project" value="GO_Central"/>
</dbReference>
<evidence type="ECO:0000313" key="9">
    <source>
        <dbReference type="Proteomes" id="UP000015101"/>
    </source>
</evidence>
<dbReference type="InterPro" id="IPR020568">
    <property type="entry name" value="Ribosomal_Su5_D2-typ_SF"/>
</dbReference>
<dbReference type="GO" id="GO:0016075">
    <property type="term" value="P:rRNA catabolic process"/>
    <property type="evidence" value="ECO:0000318"/>
    <property type="project" value="GO_Central"/>
</dbReference>
<keyword evidence="5" id="KW-0539">Nucleus</keyword>
<dbReference type="FunFam" id="3.30.230.70:FF:000027">
    <property type="entry name" value="Exosome complex component RRP46"/>
    <property type="match status" value="1"/>
</dbReference>
<dbReference type="GO" id="GO:0000176">
    <property type="term" value="C:nuclear exosome (RNase complex)"/>
    <property type="evidence" value="ECO:0000318"/>
    <property type="project" value="GO_Central"/>
</dbReference>
<comment type="subcellular location">
    <subcellularLocation>
        <location evidence="1">Nucleus</location>
    </subcellularLocation>
</comment>
<dbReference type="EMBL" id="AMQM01007431">
    <property type="status" value="NOT_ANNOTATED_CDS"/>
    <property type="molecule type" value="Genomic_DNA"/>
</dbReference>
<dbReference type="InParanoid" id="T1G762"/>
<dbReference type="EnsemblMetazoa" id="HelroT88777">
    <property type="protein sequence ID" value="HelroP88777"/>
    <property type="gene ID" value="HelroG88777"/>
</dbReference>
<dbReference type="PANTHER" id="PTHR11953">
    <property type="entry name" value="EXOSOME COMPLEX COMPONENT"/>
    <property type="match status" value="1"/>
</dbReference>
<reference evidence="9" key="1">
    <citation type="submission" date="2012-12" db="EMBL/GenBank/DDBJ databases">
        <authorList>
            <person name="Hellsten U."/>
            <person name="Grimwood J."/>
            <person name="Chapman J.A."/>
            <person name="Shapiro H."/>
            <person name="Aerts A."/>
            <person name="Otillar R.P."/>
            <person name="Terry A.Y."/>
            <person name="Boore J.L."/>
            <person name="Simakov O."/>
            <person name="Marletaz F."/>
            <person name="Cho S.-J."/>
            <person name="Edsinger-Gonzales E."/>
            <person name="Havlak P."/>
            <person name="Kuo D.-H."/>
            <person name="Larsson T."/>
            <person name="Lv J."/>
            <person name="Arendt D."/>
            <person name="Savage R."/>
            <person name="Osoegawa K."/>
            <person name="de Jong P."/>
            <person name="Lindberg D.R."/>
            <person name="Seaver E.C."/>
            <person name="Weisblat D.A."/>
            <person name="Putnam N.H."/>
            <person name="Grigoriev I.V."/>
            <person name="Rokhsar D.S."/>
        </authorList>
    </citation>
    <scope>NUCLEOTIDE SEQUENCE</scope>
</reference>
<evidence type="ECO:0000256" key="3">
    <source>
        <dbReference type="ARBA" id="ARBA00022552"/>
    </source>
</evidence>
<feature type="domain" description="Exoribonuclease phosphorolytic" evidence="6">
    <location>
        <begin position="3"/>
        <end position="123"/>
    </location>
</feature>
<evidence type="ECO:0000259" key="6">
    <source>
        <dbReference type="Pfam" id="PF01138"/>
    </source>
</evidence>
<reference evidence="8" key="3">
    <citation type="submission" date="2015-06" db="UniProtKB">
        <authorList>
            <consortium name="EnsemblMetazoa"/>
        </authorList>
    </citation>
    <scope>IDENTIFICATION</scope>
</reference>
<evidence type="ECO:0000256" key="5">
    <source>
        <dbReference type="ARBA" id="ARBA00023242"/>
    </source>
</evidence>
<dbReference type="OrthoDB" id="27298at2759"/>
<dbReference type="PANTHER" id="PTHR11953:SF1">
    <property type="entry name" value="EXOSOME COMPLEX COMPONENT RRP46"/>
    <property type="match status" value="1"/>
</dbReference>
<dbReference type="HOGENOM" id="CLU_063514_2_3_1"/>
<dbReference type="InterPro" id="IPR027408">
    <property type="entry name" value="PNPase/RNase_PH_dom_sf"/>
</dbReference>
<name>T1G762_HELRO</name>
<dbReference type="EMBL" id="KB097612">
    <property type="protein sequence ID" value="ESN93464.1"/>
    <property type="molecule type" value="Genomic_DNA"/>
</dbReference>
<keyword evidence="4" id="KW-0271">Exosome</keyword>
<dbReference type="STRING" id="6412.T1G762"/>
<dbReference type="GO" id="GO:0034475">
    <property type="term" value="P:U4 snRNA 3'-end processing"/>
    <property type="evidence" value="ECO:0000318"/>
    <property type="project" value="GO_Central"/>
</dbReference>
<dbReference type="GO" id="GO:0000177">
    <property type="term" value="C:cytoplasmic exosome (RNase complex)"/>
    <property type="evidence" value="ECO:0000318"/>
    <property type="project" value="GO_Central"/>
</dbReference>